<name>A0AAV5U9F3_9BILA</name>
<dbReference type="Proteomes" id="UP001432027">
    <property type="component" value="Unassembled WGS sequence"/>
</dbReference>
<evidence type="ECO:0000313" key="2">
    <source>
        <dbReference type="Proteomes" id="UP001432027"/>
    </source>
</evidence>
<organism evidence="1 2">
    <name type="scientific">Pristionchus entomophagus</name>
    <dbReference type="NCBI Taxonomy" id="358040"/>
    <lineage>
        <taxon>Eukaryota</taxon>
        <taxon>Metazoa</taxon>
        <taxon>Ecdysozoa</taxon>
        <taxon>Nematoda</taxon>
        <taxon>Chromadorea</taxon>
        <taxon>Rhabditida</taxon>
        <taxon>Rhabditina</taxon>
        <taxon>Diplogasteromorpha</taxon>
        <taxon>Diplogasteroidea</taxon>
        <taxon>Neodiplogasteridae</taxon>
        <taxon>Pristionchus</taxon>
    </lineage>
</organism>
<dbReference type="AlphaFoldDB" id="A0AAV5U9F3"/>
<evidence type="ECO:0000313" key="1">
    <source>
        <dbReference type="EMBL" id="GMT02835.1"/>
    </source>
</evidence>
<reference evidence="1" key="1">
    <citation type="submission" date="2023-10" db="EMBL/GenBank/DDBJ databases">
        <title>Genome assembly of Pristionchus species.</title>
        <authorList>
            <person name="Yoshida K."/>
            <person name="Sommer R.J."/>
        </authorList>
    </citation>
    <scope>NUCLEOTIDE SEQUENCE</scope>
    <source>
        <strain evidence="1">RS0144</strain>
    </source>
</reference>
<feature type="non-terminal residue" evidence="1">
    <location>
        <position position="63"/>
    </location>
</feature>
<dbReference type="EMBL" id="BTSX01000006">
    <property type="protein sequence ID" value="GMT02835.1"/>
    <property type="molecule type" value="Genomic_DNA"/>
</dbReference>
<comment type="caution">
    <text evidence="1">The sequence shown here is derived from an EMBL/GenBank/DDBJ whole genome shotgun (WGS) entry which is preliminary data.</text>
</comment>
<sequence>MPVAFANRYSIPDHDKDTIAEKFRKSFLEQYRLLSEMARMPMLHIFCAKLIAGDFILREYPGY</sequence>
<accession>A0AAV5U9F3</accession>
<proteinExistence type="predicted"/>
<gene>
    <name evidence="1" type="ORF">PENTCL1PPCAC_25009</name>
</gene>
<protein>
    <submittedName>
        <fullName evidence="1">Uncharacterized protein</fullName>
    </submittedName>
</protein>
<keyword evidence="2" id="KW-1185">Reference proteome</keyword>